<gene>
    <name evidence="1" type="ORF">A0128_06110</name>
</gene>
<dbReference type="EMBL" id="CP015217">
    <property type="protein sequence ID" value="AOP33456.1"/>
    <property type="molecule type" value="Genomic_DNA"/>
</dbReference>
<proteinExistence type="predicted"/>
<dbReference type="KEGG" id="laj:A0128_06110"/>
<dbReference type="Pfam" id="PF09969">
    <property type="entry name" value="DUF2203"/>
    <property type="match status" value="1"/>
</dbReference>
<evidence type="ECO:0008006" key="3">
    <source>
        <dbReference type="Google" id="ProtNLM"/>
    </source>
</evidence>
<dbReference type="OrthoDB" id="9802910at2"/>
<dbReference type="PIRSF" id="PIRSF016498">
    <property type="entry name" value="UCP016498"/>
    <property type="match status" value="1"/>
</dbReference>
<keyword evidence="2" id="KW-1185">Reference proteome</keyword>
<dbReference type="Proteomes" id="UP000094197">
    <property type="component" value="Chromosome 1"/>
</dbReference>
<dbReference type="InterPro" id="IPR018699">
    <property type="entry name" value="DUF2203"/>
</dbReference>
<evidence type="ECO:0000313" key="2">
    <source>
        <dbReference type="Proteomes" id="UP000094197"/>
    </source>
</evidence>
<sequence length="121" mass="14545">MERKIWTYEEARKILPTVREITEEYYSYVSELTAELRDKILPENEMEQKEESVRSSIFEWSSKVQEYGIEVKGLWLIDFDHGNGYYCWHLGEEDLLFEHGYEEGFAGRKLIDRENEDGEHQ</sequence>
<evidence type="ECO:0000313" key="1">
    <source>
        <dbReference type="EMBL" id="AOP33456.1"/>
    </source>
</evidence>
<dbReference type="AlphaFoldDB" id="A0A1D7UV40"/>
<reference evidence="1 2" key="1">
    <citation type="submission" date="2016-04" db="EMBL/GenBank/DDBJ databases">
        <title>Complete genome seqeunce of Leptospira alstonii serovar Room22.</title>
        <authorList>
            <person name="Nally J.E."/>
            <person name="Bayles D.O."/>
            <person name="Hurley D."/>
            <person name="Fanning S."/>
            <person name="McMahon B.J."/>
            <person name="Arent Z."/>
        </authorList>
    </citation>
    <scope>NUCLEOTIDE SEQUENCE [LARGE SCALE GENOMIC DNA]</scope>
    <source>
        <strain evidence="1 2">GWTS #1</strain>
    </source>
</reference>
<organism evidence="1 2">
    <name type="scientific">Leptospira tipperaryensis</name>
    <dbReference type="NCBI Taxonomy" id="2564040"/>
    <lineage>
        <taxon>Bacteria</taxon>
        <taxon>Pseudomonadati</taxon>
        <taxon>Spirochaetota</taxon>
        <taxon>Spirochaetia</taxon>
        <taxon>Leptospirales</taxon>
        <taxon>Leptospiraceae</taxon>
        <taxon>Leptospira</taxon>
    </lineage>
</organism>
<name>A0A1D7UV40_9LEPT</name>
<dbReference type="RefSeq" id="WP_069606693.1">
    <property type="nucleotide sequence ID" value="NZ_CP015217.1"/>
</dbReference>
<protein>
    <recommendedName>
        <fullName evidence="3">DUF2203 domain-containing protein</fullName>
    </recommendedName>
</protein>
<accession>A0A1D7UV40</accession>